<dbReference type="PANTHER" id="PTHR10509">
    <property type="entry name" value="O-METHYLTRANSFERASE-RELATED"/>
    <property type="match status" value="1"/>
</dbReference>
<keyword evidence="2" id="KW-0808">Transferase</keyword>
<sequence>MTQEQWTAVDRYLTDLFVPSDSVLDAALEASTAAGLPPHNVSPNQGKLLLLLAQLQGARTILEIGTLGGYSTIWLARALPKDGYLITLEADAKHAEVAQSNIARAGLSDVVELRLGQALSTLPQLAAEGRSPFDLIFIDADKPNNPDYLAWALKLSRRGSLIIADNVVRNGAVIDTASNDTSVQGVRRFNELLASEPRVSTTALQTVGSKGYDGFAIGLVVAD</sequence>
<dbReference type="Pfam" id="PF01596">
    <property type="entry name" value="Methyltransf_3"/>
    <property type="match status" value="1"/>
</dbReference>
<comment type="caution">
    <text evidence="4">The sequence shown here is derived from an EMBL/GenBank/DDBJ whole genome shotgun (WGS) entry which is preliminary data.</text>
</comment>
<organism evidence="4 5">
    <name type="scientific">Nostoc paludosum FACHB-159</name>
    <dbReference type="NCBI Taxonomy" id="2692908"/>
    <lineage>
        <taxon>Bacteria</taxon>
        <taxon>Bacillati</taxon>
        <taxon>Cyanobacteriota</taxon>
        <taxon>Cyanophyceae</taxon>
        <taxon>Nostocales</taxon>
        <taxon>Nostocaceae</taxon>
        <taxon>Nostoc</taxon>
    </lineage>
</organism>
<protein>
    <submittedName>
        <fullName evidence="4">O-methyltransferase</fullName>
    </submittedName>
</protein>
<dbReference type="InterPro" id="IPR050362">
    <property type="entry name" value="Cation-dep_OMT"/>
</dbReference>
<name>A0ABR8KN91_9NOSO</name>
<evidence type="ECO:0000313" key="5">
    <source>
        <dbReference type="Proteomes" id="UP000637383"/>
    </source>
</evidence>
<evidence type="ECO:0000256" key="1">
    <source>
        <dbReference type="ARBA" id="ARBA00022603"/>
    </source>
</evidence>
<keyword evidence="3" id="KW-0949">S-adenosyl-L-methionine</keyword>
<accession>A0ABR8KN91</accession>
<keyword evidence="1" id="KW-0489">Methyltransferase</keyword>
<dbReference type="SUPFAM" id="SSF53335">
    <property type="entry name" value="S-adenosyl-L-methionine-dependent methyltransferases"/>
    <property type="match status" value="1"/>
</dbReference>
<dbReference type="InterPro" id="IPR002935">
    <property type="entry name" value="SAM_O-MeTrfase"/>
</dbReference>
<evidence type="ECO:0000256" key="2">
    <source>
        <dbReference type="ARBA" id="ARBA00022679"/>
    </source>
</evidence>
<evidence type="ECO:0000313" key="4">
    <source>
        <dbReference type="EMBL" id="MBD2739317.1"/>
    </source>
</evidence>
<dbReference type="EMBL" id="JACJTU010000078">
    <property type="protein sequence ID" value="MBD2739317.1"/>
    <property type="molecule type" value="Genomic_DNA"/>
</dbReference>
<gene>
    <name evidence="4" type="ORF">H6H03_36590</name>
</gene>
<proteinExistence type="predicted"/>
<dbReference type="InterPro" id="IPR029063">
    <property type="entry name" value="SAM-dependent_MTases_sf"/>
</dbReference>
<dbReference type="Gene3D" id="3.40.50.150">
    <property type="entry name" value="Vaccinia Virus protein VP39"/>
    <property type="match status" value="1"/>
</dbReference>
<evidence type="ECO:0000256" key="3">
    <source>
        <dbReference type="ARBA" id="ARBA00022691"/>
    </source>
</evidence>
<dbReference type="RefSeq" id="WP_190959817.1">
    <property type="nucleotide sequence ID" value="NZ_JACJTU010000078.1"/>
</dbReference>
<dbReference type="CDD" id="cd02440">
    <property type="entry name" value="AdoMet_MTases"/>
    <property type="match status" value="1"/>
</dbReference>
<reference evidence="4 5" key="1">
    <citation type="journal article" date="2020" name="ISME J.">
        <title>Comparative genomics reveals insights into cyanobacterial evolution and habitat adaptation.</title>
        <authorList>
            <person name="Chen M.Y."/>
            <person name="Teng W.K."/>
            <person name="Zhao L."/>
            <person name="Hu C.X."/>
            <person name="Zhou Y.K."/>
            <person name="Han B.P."/>
            <person name="Song L.R."/>
            <person name="Shu W.S."/>
        </authorList>
    </citation>
    <scope>NUCLEOTIDE SEQUENCE [LARGE SCALE GENOMIC DNA]</scope>
    <source>
        <strain evidence="4 5">FACHB-159</strain>
    </source>
</reference>
<keyword evidence="5" id="KW-1185">Reference proteome</keyword>
<dbReference type="Proteomes" id="UP000637383">
    <property type="component" value="Unassembled WGS sequence"/>
</dbReference>
<dbReference type="PANTHER" id="PTHR10509:SF14">
    <property type="entry name" value="CAFFEOYL-COA O-METHYLTRANSFERASE 3-RELATED"/>
    <property type="match status" value="1"/>
</dbReference>
<dbReference type="PROSITE" id="PS51682">
    <property type="entry name" value="SAM_OMT_I"/>
    <property type="match status" value="1"/>
</dbReference>